<reference evidence="2 3" key="1">
    <citation type="submission" date="2020-01" db="EMBL/GenBank/DDBJ databases">
        <title>Insect and environment-associated Actinomycetes.</title>
        <authorList>
            <person name="Currrie C."/>
            <person name="Chevrette M."/>
            <person name="Carlson C."/>
            <person name="Stubbendieck R."/>
            <person name="Wendt-Pienkowski E."/>
        </authorList>
    </citation>
    <scope>NUCLEOTIDE SEQUENCE [LARGE SCALE GENOMIC DNA]</scope>
    <source>
        <strain evidence="2 3">SID14438</strain>
    </source>
</reference>
<organism evidence="2 3">
    <name type="scientific">Streptomyces microflavus</name>
    <name type="common">Streptomyces lipmanii</name>
    <dbReference type="NCBI Taxonomy" id="1919"/>
    <lineage>
        <taxon>Bacteria</taxon>
        <taxon>Bacillati</taxon>
        <taxon>Actinomycetota</taxon>
        <taxon>Actinomycetes</taxon>
        <taxon>Kitasatosporales</taxon>
        <taxon>Streptomycetaceae</taxon>
        <taxon>Streptomyces</taxon>
    </lineage>
</organism>
<evidence type="ECO:0000256" key="1">
    <source>
        <dbReference type="SAM" id="Phobius"/>
    </source>
</evidence>
<dbReference type="Pfam" id="PF12730">
    <property type="entry name" value="ABC2_membrane_4"/>
    <property type="match status" value="1"/>
</dbReference>
<protein>
    <submittedName>
        <fullName evidence="2">ABC transporter permease subunit</fullName>
    </submittedName>
</protein>
<keyword evidence="1" id="KW-0472">Membrane</keyword>
<accession>A0A6N9V9F0</accession>
<feature type="transmembrane region" description="Helical" evidence="1">
    <location>
        <begin position="125"/>
        <end position="150"/>
    </location>
</feature>
<feature type="transmembrane region" description="Helical" evidence="1">
    <location>
        <begin position="170"/>
        <end position="190"/>
    </location>
</feature>
<dbReference type="AlphaFoldDB" id="A0A6N9V9F0"/>
<evidence type="ECO:0000313" key="2">
    <source>
        <dbReference type="EMBL" id="NEB67858.1"/>
    </source>
</evidence>
<feature type="transmembrane region" description="Helical" evidence="1">
    <location>
        <begin position="84"/>
        <end position="104"/>
    </location>
</feature>
<name>A0A6N9V9F0_STRMI</name>
<feature type="transmembrane region" description="Helical" evidence="1">
    <location>
        <begin position="249"/>
        <end position="268"/>
    </location>
</feature>
<comment type="caution">
    <text evidence="2">The sequence shown here is derived from an EMBL/GenBank/DDBJ whole genome shotgun (WGS) entry which is preliminary data.</text>
</comment>
<feature type="transmembrane region" description="Helical" evidence="1">
    <location>
        <begin position="197"/>
        <end position="216"/>
    </location>
</feature>
<gene>
    <name evidence="2" type="ORF">G3I39_12500</name>
</gene>
<keyword evidence="1" id="KW-1133">Transmembrane helix</keyword>
<evidence type="ECO:0000313" key="3">
    <source>
        <dbReference type="Proteomes" id="UP000471648"/>
    </source>
</evidence>
<keyword evidence="1" id="KW-0812">Transmembrane</keyword>
<sequence>MTTTSHTPAPASAPTRQAPPYRITPARVLRSEWHKLRSLRSTWITLATAAALVLGVGLIMGGTYTSGGGDADVDTVVLTLYGSLLGQLCAIVLGILVTAGEYATGMIRSSLTAVPARLPVLWAKAAVFAATVFTVMFVTALTTFAAAQLFLHDTDQAAAFTDPGVLRAVAGNAAGITLLSLVALGLGSLLRSVPGAIGAFIGGVMILPEVLGMLPYDVVERALTYFPTQAAGALGSATPISDTAAPGPALLALCLWAAATLTAAALALRHRDA</sequence>
<dbReference type="Proteomes" id="UP000471648">
    <property type="component" value="Unassembled WGS sequence"/>
</dbReference>
<feature type="transmembrane region" description="Helical" evidence="1">
    <location>
        <begin position="43"/>
        <end position="64"/>
    </location>
</feature>
<proteinExistence type="predicted"/>
<dbReference type="RefSeq" id="WP_164357196.1">
    <property type="nucleotide sequence ID" value="NZ_JAAGME010000531.1"/>
</dbReference>
<dbReference type="EMBL" id="JAAGME010000531">
    <property type="protein sequence ID" value="NEB67858.1"/>
    <property type="molecule type" value="Genomic_DNA"/>
</dbReference>